<dbReference type="KEGG" id="spun:BFF78_00730"/>
<proteinExistence type="predicted"/>
<dbReference type="Proteomes" id="UP000094960">
    <property type="component" value="Chromosome"/>
</dbReference>
<keyword evidence="2" id="KW-0812">Transmembrane</keyword>
<evidence type="ECO:0000256" key="2">
    <source>
        <dbReference type="SAM" id="Phobius"/>
    </source>
</evidence>
<feature type="region of interest" description="Disordered" evidence="1">
    <location>
        <begin position="105"/>
        <end position="146"/>
    </location>
</feature>
<evidence type="ECO:0000313" key="4">
    <source>
        <dbReference type="Proteomes" id="UP000094960"/>
    </source>
</evidence>
<keyword evidence="4" id="KW-1185">Reference proteome</keyword>
<dbReference type="EMBL" id="CP017248">
    <property type="protein sequence ID" value="AOR29807.1"/>
    <property type="molecule type" value="Genomic_DNA"/>
</dbReference>
<feature type="transmembrane region" description="Helical" evidence="2">
    <location>
        <begin position="75"/>
        <end position="95"/>
    </location>
</feature>
<gene>
    <name evidence="3" type="ORF">BFF78_00730</name>
</gene>
<evidence type="ECO:0000256" key="1">
    <source>
        <dbReference type="SAM" id="MobiDB-lite"/>
    </source>
</evidence>
<feature type="compositionally biased region" description="Basic residues" evidence="1">
    <location>
        <begin position="108"/>
        <end position="117"/>
    </location>
</feature>
<dbReference type="AlphaFoldDB" id="A0A1D7Y2J3"/>
<protein>
    <submittedName>
        <fullName evidence="3">Uncharacterized protein</fullName>
    </submittedName>
</protein>
<evidence type="ECO:0000313" key="3">
    <source>
        <dbReference type="EMBL" id="AOR29807.1"/>
    </source>
</evidence>
<keyword evidence="2" id="KW-1133">Transmembrane helix</keyword>
<accession>A0A1D7Y2J3</accession>
<sequence>MAEREGEITAEAEEIRGQIAQLTAVLDGLGRAAEEVRITRKWTQPAKSAERQALEEELRRLRSVGQQPSLPQRRLILALFAASLACFGAFLVFFLPSQSLVRDLRSTLRPHPRRRQQRSGDLPEPLRHDPSPPPTPHDPTNDQLTM</sequence>
<name>A0A1D7Y2J3_9ACTN</name>
<keyword evidence="2" id="KW-0472">Membrane</keyword>
<organism evidence="3 4">
    <name type="scientific">Streptomyces fodineus</name>
    <dbReference type="NCBI Taxonomy" id="1904616"/>
    <lineage>
        <taxon>Bacteria</taxon>
        <taxon>Bacillati</taxon>
        <taxon>Actinomycetota</taxon>
        <taxon>Actinomycetes</taxon>
        <taxon>Kitasatosporales</taxon>
        <taxon>Streptomycetaceae</taxon>
        <taxon>Streptomyces</taxon>
    </lineage>
</organism>
<reference evidence="4" key="1">
    <citation type="submission" date="2016-09" db="EMBL/GenBank/DDBJ databases">
        <title>Streptomyces puniciscabiei strain:TW1S1 Genome sequencing and assembly.</title>
        <authorList>
            <person name="Kim M.-K."/>
            <person name="Kim S.B."/>
        </authorList>
    </citation>
    <scope>NUCLEOTIDE SEQUENCE [LARGE SCALE GENOMIC DNA]</scope>
    <source>
        <strain evidence="4">TW1S1</strain>
    </source>
</reference>